<evidence type="ECO:0000313" key="3">
    <source>
        <dbReference type="Proteomes" id="UP001187192"/>
    </source>
</evidence>
<sequence>MRNTQQGWALQHQPTALPGLYRGRQQHCNAGGPRRPCRPTGYKSAASKNLVILQLVAKVRPTPGSRLSGRGLNRISVDSTHIAANSSERLLKKKPDQDNNCYC</sequence>
<evidence type="ECO:0000313" key="2">
    <source>
        <dbReference type="EMBL" id="GMN57830.1"/>
    </source>
</evidence>
<protein>
    <recommendedName>
        <fullName evidence="4">Transposase</fullName>
    </recommendedName>
</protein>
<proteinExistence type="predicted"/>
<evidence type="ECO:0008006" key="4">
    <source>
        <dbReference type="Google" id="ProtNLM"/>
    </source>
</evidence>
<dbReference type="EMBL" id="BTGU01000073">
    <property type="protein sequence ID" value="GMN57830.1"/>
    <property type="molecule type" value="Genomic_DNA"/>
</dbReference>
<dbReference type="AlphaFoldDB" id="A0AA88IYV2"/>
<comment type="caution">
    <text evidence="2">The sequence shown here is derived from an EMBL/GenBank/DDBJ whole genome shotgun (WGS) entry which is preliminary data.</text>
</comment>
<keyword evidence="3" id="KW-1185">Reference proteome</keyword>
<gene>
    <name evidence="2" type="ORF">TIFTF001_026940</name>
</gene>
<name>A0AA88IYV2_FICCA</name>
<feature type="region of interest" description="Disordered" evidence="1">
    <location>
        <begin position="23"/>
        <end position="42"/>
    </location>
</feature>
<organism evidence="2 3">
    <name type="scientific">Ficus carica</name>
    <name type="common">Common fig</name>
    <dbReference type="NCBI Taxonomy" id="3494"/>
    <lineage>
        <taxon>Eukaryota</taxon>
        <taxon>Viridiplantae</taxon>
        <taxon>Streptophyta</taxon>
        <taxon>Embryophyta</taxon>
        <taxon>Tracheophyta</taxon>
        <taxon>Spermatophyta</taxon>
        <taxon>Magnoliopsida</taxon>
        <taxon>eudicotyledons</taxon>
        <taxon>Gunneridae</taxon>
        <taxon>Pentapetalae</taxon>
        <taxon>rosids</taxon>
        <taxon>fabids</taxon>
        <taxon>Rosales</taxon>
        <taxon>Moraceae</taxon>
        <taxon>Ficeae</taxon>
        <taxon>Ficus</taxon>
    </lineage>
</organism>
<evidence type="ECO:0000256" key="1">
    <source>
        <dbReference type="SAM" id="MobiDB-lite"/>
    </source>
</evidence>
<reference evidence="2" key="1">
    <citation type="submission" date="2023-07" db="EMBL/GenBank/DDBJ databases">
        <title>draft genome sequence of fig (Ficus carica).</title>
        <authorList>
            <person name="Takahashi T."/>
            <person name="Nishimura K."/>
        </authorList>
    </citation>
    <scope>NUCLEOTIDE SEQUENCE</scope>
</reference>
<accession>A0AA88IYV2</accession>
<dbReference type="Proteomes" id="UP001187192">
    <property type="component" value="Unassembled WGS sequence"/>
</dbReference>